<gene>
    <name evidence="2" type="ORF">GCM10025874_11950</name>
</gene>
<dbReference type="Proteomes" id="UP001157160">
    <property type="component" value="Unassembled WGS sequence"/>
</dbReference>
<keyword evidence="3" id="KW-1185">Reference proteome</keyword>
<dbReference type="EMBL" id="BSUL01000001">
    <property type="protein sequence ID" value="GMA27942.1"/>
    <property type="molecule type" value="Genomic_DNA"/>
</dbReference>
<proteinExistence type="predicted"/>
<organism evidence="2 3">
    <name type="scientific">Arenivirga flava</name>
    <dbReference type="NCBI Taxonomy" id="1930060"/>
    <lineage>
        <taxon>Bacteria</taxon>
        <taxon>Bacillati</taxon>
        <taxon>Actinomycetota</taxon>
        <taxon>Actinomycetes</taxon>
        <taxon>Micrococcales</taxon>
        <taxon>Microbacteriaceae</taxon>
        <taxon>Arenivirga</taxon>
    </lineage>
</organism>
<comment type="caution">
    <text evidence="2">The sequence shown here is derived from an EMBL/GenBank/DDBJ whole genome shotgun (WGS) entry which is preliminary data.</text>
</comment>
<keyword evidence="1" id="KW-0812">Transmembrane</keyword>
<reference evidence="2 3" key="1">
    <citation type="journal article" date="2014" name="Int. J. Syst. Evol. Microbiol.">
        <title>Complete genome sequence of Corynebacterium casei LMG S-19264T (=DSM 44701T), isolated from a smear-ripened cheese.</title>
        <authorList>
            <consortium name="US DOE Joint Genome Institute (JGI-PGF)"/>
            <person name="Walter F."/>
            <person name="Albersmeier A."/>
            <person name="Kalinowski J."/>
            <person name="Ruckert C."/>
        </authorList>
    </citation>
    <scope>NUCLEOTIDE SEQUENCE [LARGE SCALE GENOMIC DNA]</scope>
    <source>
        <strain evidence="2 3">NBRC 112289</strain>
    </source>
</reference>
<evidence type="ECO:0000313" key="2">
    <source>
        <dbReference type="EMBL" id="GMA27942.1"/>
    </source>
</evidence>
<keyword evidence="1" id="KW-0472">Membrane</keyword>
<feature type="transmembrane region" description="Helical" evidence="1">
    <location>
        <begin position="39"/>
        <end position="60"/>
    </location>
</feature>
<sequence>MLLVASGVLGGIYLLFTIGWVLSARQQPALDGLPGVMYVLGQWLAVAAPALWFGAALLLTRHRPAPVKLLWLVIGMLLLVPWPFILIR</sequence>
<evidence type="ECO:0000313" key="3">
    <source>
        <dbReference type="Proteomes" id="UP001157160"/>
    </source>
</evidence>
<feature type="transmembrane region" description="Helical" evidence="1">
    <location>
        <begin position="69"/>
        <end position="87"/>
    </location>
</feature>
<evidence type="ECO:0000256" key="1">
    <source>
        <dbReference type="SAM" id="Phobius"/>
    </source>
</evidence>
<keyword evidence="1" id="KW-1133">Transmembrane helix</keyword>
<accession>A0AA37UIT1</accession>
<dbReference type="AlphaFoldDB" id="A0AA37UIT1"/>
<name>A0AA37UIT1_9MICO</name>
<protein>
    <submittedName>
        <fullName evidence="2">Uncharacterized protein</fullName>
    </submittedName>
</protein>
<dbReference type="RefSeq" id="WP_284230964.1">
    <property type="nucleotide sequence ID" value="NZ_BSUL01000001.1"/>
</dbReference>